<dbReference type="EMBL" id="JAWXXV010000001">
    <property type="protein sequence ID" value="MDX5984387.1"/>
    <property type="molecule type" value="Genomic_DNA"/>
</dbReference>
<comment type="subcellular location">
    <subcellularLocation>
        <location evidence="1 4">Cell outer membrane</location>
    </subcellularLocation>
</comment>
<evidence type="ECO:0000259" key="6">
    <source>
        <dbReference type="Pfam" id="PF00593"/>
    </source>
</evidence>
<evidence type="ECO:0000256" key="4">
    <source>
        <dbReference type="RuleBase" id="RU003357"/>
    </source>
</evidence>
<evidence type="ECO:0000259" key="7">
    <source>
        <dbReference type="Pfam" id="PF07715"/>
    </source>
</evidence>
<dbReference type="Pfam" id="PF00593">
    <property type="entry name" value="TonB_dep_Rec_b-barrel"/>
    <property type="match status" value="1"/>
</dbReference>
<dbReference type="PANTHER" id="PTHR40980:SF3">
    <property type="entry name" value="TONB-DEPENDENT RECEPTOR-LIKE BETA-BARREL DOMAIN-CONTAINING PROTEIN"/>
    <property type="match status" value="1"/>
</dbReference>
<proteinExistence type="inferred from homology"/>
<keyword evidence="4" id="KW-0798">TonB box</keyword>
<name>A0ABU4PMP1_9SPHN</name>
<dbReference type="InterPro" id="IPR010104">
    <property type="entry name" value="TonB_rcpt_bac"/>
</dbReference>
<feature type="domain" description="TonB-dependent receptor-like beta-barrel" evidence="6">
    <location>
        <begin position="461"/>
        <end position="964"/>
    </location>
</feature>
<dbReference type="InterPro" id="IPR000531">
    <property type="entry name" value="Beta-barrel_TonB"/>
</dbReference>
<reference evidence="8 9" key="1">
    <citation type="submission" date="2023-11" db="EMBL/GenBank/DDBJ databases">
        <title>MicrobeMod: A computational toolkit for identifying prokaryotic methylation and restriction-modification with nanopore sequencing.</title>
        <authorList>
            <person name="Crits-Christoph A."/>
            <person name="Kang S.C."/>
            <person name="Lee H."/>
            <person name="Ostrov N."/>
        </authorList>
    </citation>
    <scope>NUCLEOTIDE SEQUENCE [LARGE SCALE GENOMIC DNA]</scope>
    <source>
        <strain evidence="8 9">ATCC 14820</strain>
    </source>
</reference>
<protein>
    <submittedName>
        <fullName evidence="8">TonB-dependent receptor</fullName>
    </submittedName>
</protein>
<dbReference type="Proteomes" id="UP001279660">
    <property type="component" value="Unassembled WGS sequence"/>
</dbReference>
<dbReference type="InterPro" id="IPR012910">
    <property type="entry name" value="Plug_dom"/>
</dbReference>
<keyword evidence="5" id="KW-0732">Signal</keyword>
<sequence length="997" mass="107826">MTREHSRKSTIWLAGISSLALLAVPSVAAAQNTSPNDSPAAKDDGDIVVTGIRASLRESLALKRDAQGVVDGITAEDMGKFPDTNLAESLQRITGVSIDRSIGEGSTVTVRGFGPNYNLVTLNGRQMPTSTLDGGATAPTSRLFDFANLSSDGIAAVEVHKTGRADIESGGIGSTINIRTPRPLDKPGLHGSFAVSGMYDTSSNAKNTPITPEVSGIVSDSFLDNRVGILLTGTYQKRKAGNNEAYVGWKNGRTGSDTSGELAQPGDPRYANITNRPTGDQVYTVPQNAGIGINDIERERINGQAVLQFKPTDTLTGTIDYTYSRNRVTVRSNSIGVYFNNNDTVSQWTSGAVASPVFYTERFKASEGKDVSYVSNLSANQSENNSIGANLQWKPGGDFSFEFDGHHSIASSGPTNKYGTSTSVSTAIFGAASQTIDFTHYMPVLSITMQPGIDLLDASRIQATGNSFRNGMFRDEINQAQFKGRWEHGGLLDSVDFGISYVDNKVRSAYGYLQNNTWGGAGPASDLPDSLFSLATIPDKYPGLKTDGSLLIQKIFTKNFESLVGNLESLYKVCSKPQSGTPLGPDTCLAQYTVDRHIEEKTLAPYLQANVKFDAFGRPAHFYAGVRYEKTWIDSSALVPVATGTKWVSANELNVVYSGKSDYTTLSGSYENWLPSFDFDISPLKNVKLRASYGHTIARADYGSLQGGQTIDSLFRVDGGTGSQGNPGLLPYKSKNLDFSAEWYYRPDSYISVGYFHKSVVNFIGTGQVKKPVFGLTNPADGPRYKAAIAALGAGATSNDIRQYIFKNYPNSVVITGGTPGNYTGDILGLPEDNPVQFTVNTPVNNNQTANVHGWEFALQHAFWDTGLGMILNYTIVDGDVHYKNNMPATVNQFALVGLSDTANVIGYYDKNGIQARVAYNWRAEFLSGAGSNPSYTEAYGQLDASASWEVRPRVTLFVEGINLTGEGRRAHQRTDQYVTVTAPGYARYTAGVRYRF</sequence>
<dbReference type="Pfam" id="PF07715">
    <property type="entry name" value="Plug"/>
    <property type="match status" value="1"/>
</dbReference>
<accession>A0ABU4PMP1</accession>
<dbReference type="NCBIfam" id="TIGR01782">
    <property type="entry name" value="TonB-Xanth-Caul"/>
    <property type="match status" value="1"/>
</dbReference>
<gene>
    <name evidence="8" type="ORF">SIL82_08940</name>
</gene>
<evidence type="ECO:0000256" key="5">
    <source>
        <dbReference type="SAM" id="SignalP"/>
    </source>
</evidence>
<dbReference type="Gene3D" id="2.40.170.20">
    <property type="entry name" value="TonB-dependent receptor, beta-barrel domain"/>
    <property type="match status" value="1"/>
</dbReference>
<evidence type="ECO:0000313" key="8">
    <source>
        <dbReference type="EMBL" id="MDX5984387.1"/>
    </source>
</evidence>
<dbReference type="Gene3D" id="2.170.130.10">
    <property type="entry name" value="TonB-dependent receptor, plug domain"/>
    <property type="match status" value="1"/>
</dbReference>
<dbReference type="RefSeq" id="WP_010403395.1">
    <property type="nucleotide sequence ID" value="NZ_JAWXXV010000001.1"/>
</dbReference>
<evidence type="ECO:0000256" key="3">
    <source>
        <dbReference type="ARBA" id="ARBA00023237"/>
    </source>
</evidence>
<evidence type="ECO:0000313" key="9">
    <source>
        <dbReference type="Proteomes" id="UP001279660"/>
    </source>
</evidence>
<feature type="signal peptide" evidence="5">
    <location>
        <begin position="1"/>
        <end position="29"/>
    </location>
</feature>
<evidence type="ECO:0000256" key="2">
    <source>
        <dbReference type="ARBA" id="ARBA00023136"/>
    </source>
</evidence>
<keyword evidence="9" id="KW-1185">Reference proteome</keyword>
<dbReference type="InterPro" id="IPR036942">
    <property type="entry name" value="Beta-barrel_TonB_sf"/>
</dbReference>
<comment type="caution">
    <text evidence="8">The sequence shown here is derived from an EMBL/GenBank/DDBJ whole genome shotgun (WGS) entry which is preliminary data.</text>
</comment>
<organism evidence="8 9">
    <name type="scientific">Sphingomonas echinoides</name>
    <dbReference type="NCBI Taxonomy" id="59803"/>
    <lineage>
        <taxon>Bacteria</taxon>
        <taxon>Pseudomonadati</taxon>
        <taxon>Pseudomonadota</taxon>
        <taxon>Alphaproteobacteria</taxon>
        <taxon>Sphingomonadales</taxon>
        <taxon>Sphingomonadaceae</taxon>
        <taxon>Sphingomonas</taxon>
    </lineage>
</organism>
<dbReference type="SUPFAM" id="SSF56935">
    <property type="entry name" value="Porins"/>
    <property type="match status" value="1"/>
</dbReference>
<dbReference type="InterPro" id="IPR037066">
    <property type="entry name" value="Plug_dom_sf"/>
</dbReference>
<evidence type="ECO:0000256" key="1">
    <source>
        <dbReference type="ARBA" id="ARBA00004442"/>
    </source>
</evidence>
<dbReference type="PANTHER" id="PTHR40980">
    <property type="entry name" value="PLUG DOMAIN-CONTAINING PROTEIN"/>
    <property type="match status" value="1"/>
</dbReference>
<feature type="chain" id="PRO_5046511511" evidence="5">
    <location>
        <begin position="30"/>
        <end position="997"/>
    </location>
</feature>
<keyword evidence="2 4" id="KW-0472">Membrane</keyword>
<keyword evidence="8" id="KW-0675">Receptor</keyword>
<comment type="similarity">
    <text evidence="4">Belongs to the TonB-dependent receptor family.</text>
</comment>
<keyword evidence="3" id="KW-0998">Cell outer membrane</keyword>
<feature type="domain" description="TonB-dependent receptor plug" evidence="7">
    <location>
        <begin position="63"/>
        <end position="173"/>
    </location>
</feature>